<dbReference type="EMBL" id="BIFY01000268">
    <property type="protein sequence ID" value="GCE62984.1"/>
    <property type="molecule type" value="Genomic_DNA"/>
</dbReference>
<dbReference type="Proteomes" id="UP000289660">
    <property type="component" value="Unassembled WGS sequence"/>
</dbReference>
<organism evidence="1 2">
    <name type="scientific">Microcystis aeruginosa NIES-4285</name>
    <dbReference type="NCBI Taxonomy" id="2497681"/>
    <lineage>
        <taxon>Bacteria</taxon>
        <taxon>Bacillati</taxon>
        <taxon>Cyanobacteriota</taxon>
        <taxon>Cyanophyceae</taxon>
        <taxon>Oscillatoriophycideae</taxon>
        <taxon>Chroococcales</taxon>
        <taxon>Microcystaceae</taxon>
        <taxon>Microcystis</taxon>
    </lineage>
</organism>
<reference evidence="2" key="1">
    <citation type="submission" date="2018-12" db="EMBL/GenBank/DDBJ databases">
        <title>Genome sequence of Microcystis aeruginosa NIES-4285.</title>
        <authorList>
            <person name="Tanabe Y."/>
        </authorList>
    </citation>
    <scope>NUCLEOTIDE SEQUENCE [LARGE SCALE GENOMIC DNA]</scope>
    <source>
        <strain evidence="2">NIES-4285</strain>
    </source>
</reference>
<sequence>MKPASLIQLTDSLKALYIKTAQKLKGSDRRQFMAEVVRSLGIGGQTFAERELGWNRRTIRKGMGELTSGQALEDGYHRSGRKRVEEKLPNLLEDIPELPPYIYTTIAENPYPSMDAPP</sequence>
<proteinExistence type="predicted"/>
<evidence type="ECO:0000313" key="2">
    <source>
        <dbReference type="Proteomes" id="UP000289660"/>
    </source>
</evidence>
<dbReference type="AlphaFoldDB" id="A0A402DLB5"/>
<name>A0A402DLB5_MICAE</name>
<comment type="caution">
    <text evidence="1">The sequence shown here is derived from an EMBL/GenBank/DDBJ whole genome shotgun (WGS) entry which is preliminary data.</text>
</comment>
<protein>
    <submittedName>
        <fullName evidence="1">Uncharacterized protein</fullName>
    </submittedName>
</protein>
<evidence type="ECO:0000313" key="1">
    <source>
        <dbReference type="EMBL" id="GCE62984.1"/>
    </source>
</evidence>
<gene>
    <name evidence="1" type="ORF">MiAbB_04939</name>
</gene>
<accession>A0A402DLB5</accession>
<dbReference type="RefSeq" id="WP_216642696.1">
    <property type="nucleotide sequence ID" value="NZ_BIFY01000268.1"/>
</dbReference>